<accession>A0A4Y1ZMT9</accession>
<dbReference type="Pfam" id="PF00400">
    <property type="entry name" value="WD40"/>
    <property type="match status" value="1"/>
</dbReference>
<dbReference type="SUPFAM" id="SSF50978">
    <property type="entry name" value="WD40 repeat-like"/>
    <property type="match status" value="1"/>
</dbReference>
<keyword evidence="6" id="KW-0576">Peroxisome</keyword>
<evidence type="ECO:0000313" key="12">
    <source>
        <dbReference type="Proteomes" id="UP000499080"/>
    </source>
</evidence>
<evidence type="ECO:0000256" key="10">
    <source>
        <dbReference type="SAM" id="Phobius"/>
    </source>
</evidence>
<gene>
    <name evidence="11" type="primary">PEX7_0</name>
    <name evidence="11" type="ORF">AVEN_227906_1</name>
</gene>
<dbReference type="EMBL" id="BGPR01151445">
    <property type="protein sequence ID" value="GBL59296.1"/>
    <property type="molecule type" value="Genomic_DNA"/>
</dbReference>
<evidence type="ECO:0000256" key="2">
    <source>
        <dbReference type="ARBA" id="ARBA00004514"/>
    </source>
</evidence>
<dbReference type="InterPro" id="IPR044536">
    <property type="entry name" value="PEX7"/>
</dbReference>
<dbReference type="OrthoDB" id="273771at2759"/>
<keyword evidence="10" id="KW-0812">Transmembrane</keyword>
<dbReference type="PROSITE" id="PS50082">
    <property type="entry name" value="WD_REPEATS_2"/>
    <property type="match status" value="1"/>
</dbReference>
<dbReference type="PANTHER" id="PTHR46027">
    <property type="entry name" value="PEROXISOMAL TARGETING SIGNAL 2 RECEPTOR"/>
    <property type="match status" value="1"/>
</dbReference>
<evidence type="ECO:0000256" key="6">
    <source>
        <dbReference type="ARBA" id="ARBA00023140"/>
    </source>
</evidence>
<dbReference type="InterPro" id="IPR001680">
    <property type="entry name" value="WD40_rpt"/>
</dbReference>
<dbReference type="InterPro" id="IPR036322">
    <property type="entry name" value="WD40_repeat_dom_sf"/>
</dbReference>
<dbReference type="GO" id="GO:0005053">
    <property type="term" value="F:peroxisome matrix targeting signal-2 binding"/>
    <property type="evidence" value="ECO:0007669"/>
    <property type="project" value="InterPro"/>
</dbReference>
<evidence type="ECO:0000313" key="11">
    <source>
        <dbReference type="EMBL" id="GBL59296.1"/>
    </source>
</evidence>
<dbReference type="AlphaFoldDB" id="A0A4Y1ZMT9"/>
<organism evidence="11 12">
    <name type="scientific">Araneus ventricosus</name>
    <name type="common">Orbweaver spider</name>
    <name type="synonym">Epeira ventricosa</name>
    <dbReference type="NCBI Taxonomy" id="182803"/>
    <lineage>
        <taxon>Eukaryota</taxon>
        <taxon>Metazoa</taxon>
        <taxon>Ecdysozoa</taxon>
        <taxon>Arthropoda</taxon>
        <taxon>Chelicerata</taxon>
        <taxon>Arachnida</taxon>
        <taxon>Araneae</taxon>
        <taxon>Araneomorphae</taxon>
        <taxon>Entelegynae</taxon>
        <taxon>Araneoidea</taxon>
        <taxon>Araneidae</taxon>
        <taxon>Araneus</taxon>
    </lineage>
</organism>
<dbReference type="GO" id="GO:0016558">
    <property type="term" value="P:protein import into peroxisome matrix"/>
    <property type="evidence" value="ECO:0007669"/>
    <property type="project" value="InterPro"/>
</dbReference>
<dbReference type="SMART" id="SM00320">
    <property type="entry name" value="WD40"/>
    <property type="match status" value="1"/>
</dbReference>
<evidence type="ECO:0000256" key="9">
    <source>
        <dbReference type="PROSITE-ProRule" id="PRU00221"/>
    </source>
</evidence>
<dbReference type="Proteomes" id="UP000499080">
    <property type="component" value="Unassembled WGS sequence"/>
</dbReference>
<keyword evidence="11" id="KW-0675">Receptor</keyword>
<dbReference type="Gene3D" id="2.130.10.10">
    <property type="entry name" value="YVTN repeat-like/Quinoprotein amine dehydrogenase"/>
    <property type="match status" value="1"/>
</dbReference>
<feature type="repeat" description="WD" evidence="9">
    <location>
        <begin position="27"/>
        <end position="60"/>
    </location>
</feature>
<comment type="similarity">
    <text evidence="7">Belongs to the WD repeat peroxin-7 family.</text>
</comment>
<feature type="non-terminal residue" evidence="11">
    <location>
        <position position="1"/>
    </location>
</feature>
<evidence type="ECO:0000256" key="3">
    <source>
        <dbReference type="ARBA" id="ARBA00022448"/>
    </source>
</evidence>
<name>A0A4Y1ZMT9_ARAVE</name>
<sequence>DVIATGTTDGRIFEWDVRKMLDPLFVLSGHEYAIRQLKFSPFERGRLASVSYDFTTRFWNWNVAHALQIHKQHSEFVYGLDFSPMRRNEVSNDFFLKSDFHICLVFSYFILSVIASTFSVLLIPLT</sequence>
<reference evidence="11 12" key="1">
    <citation type="journal article" date="2019" name="Sci. Rep.">
        <title>Orb-weaving spider Araneus ventricosus genome elucidates the spidroin gene catalogue.</title>
        <authorList>
            <person name="Kono N."/>
            <person name="Nakamura H."/>
            <person name="Ohtoshi R."/>
            <person name="Moran D.A.P."/>
            <person name="Shinohara A."/>
            <person name="Yoshida Y."/>
            <person name="Fujiwara M."/>
            <person name="Mori M."/>
            <person name="Tomita M."/>
            <person name="Arakawa K."/>
        </authorList>
    </citation>
    <scope>NUCLEOTIDE SEQUENCE [LARGE SCALE GENOMIC DNA]</scope>
</reference>
<dbReference type="InterPro" id="IPR015943">
    <property type="entry name" value="WD40/YVTN_repeat-like_dom_sf"/>
</dbReference>
<keyword evidence="5" id="KW-0653">Protein transport</keyword>
<dbReference type="GO" id="GO:0005829">
    <property type="term" value="C:cytosol"/>
    <property type="evidence" value="ECO:0007669"/>
    <property type="project" value="UniProtKB-SubCell"/>
</dbReference>
<evidence type="ECO:0000256" key="4">
    <source>
        <dbReference type="ARBA" id="ARBA00022490"/>
    </source>
</evidence>
<keyword evidence="10" id="KW-0472">Membrane</keyword>
<dbReference type="GO" id="GO:0005782">
    <property type="term" value="C:peroxisomal matrix"/>
    <property type="evidence" value="ECO:0007669"/>
    <property type="project" value="UniProtKB-SubCell"/>
</dbReference>
<comment type="subcellular location">
    <subcellularLocation>
        <location evidence="2">Cytoplasm</location>
        <location evidence="2">Cytosol</location>
    </subcellularLocation>
    <subcellularLocation>
        <location evidence="1">Peroxisome matrix</location>
    </subcellularLocation>
</comment>
<proteinExistence type="inferred from homology"/>
<feature type="transmembrane region" description="Helical" evidence="10">
    <location>
        <begin position="102"/>
        <end position="123"/>
    </location>
</feature>
<keyword evidence="4" id="KW-0963">Cytoplasm</keyword>
<evidence type="ECO:0000256" key="8">
    <source>
        <dbReference type="ARBA" id="ARBA00032565"/>
    </source>
</evidence>
<comment type="caution">
    <text evidence="11">The sequence shown here is derived from an EMBL/GenBank/DDBJ whole genome shotgun (WGS) entry which is preliminary data.</text>
</comment>
<protein>
    <recommendedName>
        <fullName evidence="8">Peroxin-7</fullName>
    </recommendedName>
</protein>
<keyword evidence="3" id="KW-0813">Transport</keyword>
<evidence type="ECO:0000256" key="7">
    <source>
        <dbReference type="ARBA" id="ARBA00024017"/>
    </source>
</evidence>
<keyword evidence="10" id="KW-1133">Transmembrane helix</keyword>
<evidence type="ECO:0000256" key="1">
    <source>
        <dbReference type="ARBA" id="ARBA00004253"/>
    </source>
</evidence>
<keyword evidence="12" id="KW-1185">Reference proteome</keyword>
<evidence type="ECO:0000256" key="5">
    <source>
        <dbReference type="ARBA" id="ARBA00022927"/>
    </source>
</evidence>
<keyword evidence="9" id="KW-0853">WD repeat</keyword>
<dbReference type="PANTHER" id="PTHR46027:SF1">
    <property type="entry name" value="PEROXISOMAL TARGETING SIGNAL 2 RECEPTOR"/>
    <property type="match status" value="1"/>
</dbReference>